<dbReference type="PRINTS" id="PR00359">
    <property type="entry name" value="BP450"/>
</dbReference>
<dbReference type="InterPro" id="IPR036396">
    <property type="entry name" value="Cyt_P450_sf"/>
</dbReference>
<comment type="similarity">
    <text evidence="1 2">Belongs to the cytochrome P450 family.</text>
</comment>
<keyword evidence="2" id="KW-0503">Monooxygenase</keyword>
<gene>
    <name evidence="3" type="ORF">BC739_000151</name>
</gene>
<name>A0ABR6B7V7_9PSEU</name>
<dbReference type="Gene3D" id="1.10.630.10">
    <property type="entry name" value="Cytochrome P450"/>
    <property type="match status" value="1"/>
</dbReference>
<keyword evidence="2" id="KW-0560">Oxidoreductase</keyword>
<organism evidence="3 4">
    <name type="scientific">Kutzneria viridogrisea</name>
    <dbReference type="NCBI Taxonomy" id="47990"/>
    <lineage>
        <taxon>Bacteria</taxon>
        <taxon>Bacillati</taxon>
        <taxon>Actinomycetota</taxon>
        <taxon>Actinomycetes</taxon>
        <taxon>Pseudonocardiales</taxon>
        <taxon>Pseudonocardiaceae</taxon>
        <taxon>Kutzneria</taxon>
    </lineage>
</organism>
<evidence type="ECO:0000313" key="3">
    <source>
        <dbReference type="EMBL" id="MBA8922954.1"/>
    </source>
</evidence>
<comment type="caution">
    <text evidence="3">The sequence shown here is derived from an EMBL/GenBank/DDBJ whole genome shotgun (WGS) entry which is preliminary data.</text>
</comment>
<dbReference type="PROSITE" id="PS00086">
    <property type="entry name" value="CYTOCHROME_P450"/>
    <property type="match status" value="1"/>
</dbReference>
<proteinExistence type="inferred from homology"/>
<keyword evidence="2" id="KW-0408">Iron</keyword>
<keyword evidence="2" id="KW-0349">Heme</keyword>
<dbReference type="InterPro" id="IPR002397">
    <property type="entry name" value="Cyt_P450_B"/>
</dbReference>
<dbReference type="PANTHER" id="PTHR46696">
    <property type="entry name" value="P450, PUTATIVE (EUROFUNG)-RELATED"/>
    <property type="match status" value="1"/>
</dbReference>
<reference evidence="3 4" key="1">
    <citation type="submission" date="2020-08" db="EMBL/GenBank/DDBJ databases">
        <title>Genomic Encyclopedia of Archaeal and Bacterial Type Strains, Phase II (KMG-II): from individual species to whole genera.</title>
        <authorList>
            <person name="Goeker M."/>
        </authorList>
    </citation>
    <scope>NUCLEOTIDE SEQUENCE [LARGE SCALE GENOMIC DNA]</scope>
    <source>
        <strain evidence="3 4">DSM 43850</strain>
    </source>
</reference>
<accession>A0ABR6B7V7</accession>
<dbReference type="InterPro" id="IPR001128">
    <property type="entry name" value="Cyt_P450"/>
</dbReference>
<dbReference type="EMBL" id="JACJID010000001">
    <property type="protein sequence ID" value="MBA8922954.1"/>
    <property type="molecule type" value="Genomic_DNA"/>
</dbReference>
<protein>
    <submittedName>
        <fullName evidence="3">Cytochrome P450</fullName>
    </submittedName>
</protein>
<sequence>MAARRRRMSDEMLEIDLADPRTHTERDLTEYWQRLRRDFPVYWHPPVGVNPGFWVFSRYAEVMAVFRDNTNLTSERGNVLVTLLAGGDSAAGQMLPVTDGKRHKDLRNVMLKAFSPRALSRISESVRDNTRRLVAEAVRGGQCEFAEQVASYIPNATISSLLGVPDADRNALLSWSKSALSSDEADQSPEQAWLARNEILKYFTELVADKRRTPGEDVITTLTRTEVDGQPLSDVDIVFNCYSLILGGDETSRLAMIDLVLTLTRNPEQWRRLRAGEVELASATEEVLRWSTPAMNFGRTALRDTEIGGQLVRAGDIVTVWNTSANRDETVFAQPYEFALDRSPNKHVTFGYGPHFCLGAFLGRVEVREVLDALRCFSTGFEITGQPRPIHSNFMHGMSYLPVRFEPDEAGLAAV</sequence>
<dbReference type="CDD" id="cd11033">
    <property type="entry name" value="CYP142-like"/>
    <property type="match status" value="1"/>
</dbReference>
<dbReference type="PANTHER" id="PTHR46696:SF4">
    <property type="entry name" value="BIOTIN BIOSYNTHESIS CYTOCHROME P450"/>
    <property type="match status" value="1"/>
</dbReference>
<keyword evidence="4" id="KW-1185">Reference proteome</keyword>
<dbReference type="Proteomes" id="UP000517916">
    <property type="component" value="Unassembled WGS sequence"/>
</dbReference>
<evidence type="ECO:0000256" key="1">
    <source>
        <dbReference type="ARBA" id="ARBA00010617"/>
    </source>
</evidence>
<evidence type="ECO:0000313" key="4">
    <source>
        <dbReference type="Proteomes" id="UP000517916"/>
    </source>
</evidence>
<keyword evidence="2" id="KW-0479">Metal-binding</keyword>
<dbReference type="SUPFAM" id="SSF48264">
    <property type="entry name" value="Cytochrome P450"/>
    <property type="match status" value="1"/>
</dbReference>
<dbReference type="Pfam" id="PF00067">
    <property type="entry name" value="p450"/>
    <property type="match status" value="1"/>
</dbReference>
<dbReference type="RefSeq" id="WP_042220951.1">
    <property type="nucleotide sequence ID" value="NZ_BAAABQ010000010.1"/>
</dbReference>
<dbReference type="InterPro" id="IPR017972">
    <property type="entry name" value="Cyt_P450_CS"/>
</dbReference>
<evidence type="ECO:0000256" key="2">
    <source>
        <dbReference type="RuleBase" id="RU000461"/>
    </source>
</evidence>